<sequence>MAGSGARPASRGHPGRIGTRRGDRAPPTAMKRLTPPARAAHNTYPERES</sequence>
<feature type="region of interest" description="Disordered" evidence="1">
    <location>
        <begin position="1"/>
        <end position="49"/>
    </location>
</feature>
<reference evidence="3" key="1">
    <citation type="journal article" date="2019" name="Int. J. Syst. Evol. Microbiol.">
        <title>The Global Catalogue of Microorganisms (GCM) 10K type strain sequencing project: providing services to taxonomists for standard genome sequencing and annotation.</title>
        <authorList>
            <consortium name="The Broad Institute Genomics Platform"/>
            <consortium name="The Broad Institute Genome Sequencing Center for Infectious Disease"/>
            <person name="Wu L."/>
            <person name="Ma J."/>
        </authorList>
    </citation>
    <scope>NUCLEOTIDE SEQUENCE [LARGE SCALE GENOMIC DNA]</scope>
    <source>
        <strain evidence="3">JCM 4565</strain>
    </source>
</reference>
<evidence type="ECO:0000313" key="3">
    <source>
        <dbReference type="Proteomes" id="UP001500063"/>
    </source>
</evidence>
<keyword evidence="3" id="KW-1185">Reference proteome</keyword>
<comment type="caution">
    <text evidence="2">The sequence shown here is derived from an EMBL/GenBank/DDBJ whole genome shotgun (WGS) entry which is preliminary data.</text>
</comment>
<evidence type="ECO:0000256" key="1">
    <source>
        <dbReference type="SAM" id="MobiDB-lite"/>
    </source>
</evidence>
<gene>
    <name evidence="2" type="ORF">GCM10010319_54990</name>
</gene>
<protein>
    <submittedName>
        <fullName evidence="2">Uncharacterized protein</fullName>
    </submittedName>
</protein>
<name>A0ABP3HHA2_9ACTN</name>
<proteinExistence type="predicted"/>
<organism evidence="2 3">
    <name type="scientific">Streptomyces blastmyceticus</name>
    <dbReference type="NCBI Taxonomy" id="68180"/>
    <lineage>
        <taxon>Bacteria</taxon>
        <taxon>Bacillati</taxon>
        <taxon>Actinomycetota</taxon>
        <taxon>Actinomycetes</taxon>
        <taxon>Kitasatosporales</taxon>
        <taxon>Streptomycetaceae</taxon>
        <taxon>Streptomyces</taxon>
    </lineage>
</organism>
<evidence type="ECO:0000313" key="2">
    <source>
        <dbReference type="EMBL" id="GAA0370037.1"/>
    </source>
</evidence>
<dbReference type="Proteomes" id="UP001500063">
    <property type="component" value="Unassembled WGS sequence"/>
</dbReference>
<accession>A0ABP3HHA2</accession>
<dbReference type="EMBL" id="BAAABW010000026">
    <property type="protein sequence ID" value="GAA0370037.1"/>
    <property type="molecule type" value="Genomic_DNA"/>
</dbReference>